<evidence type="ECO:0000256" key="1">
    <source>
        <dbReference type="SAM" id="Phobius"/>
    </source>
</evidence>
<accession>A0A7D0PL67</accession>
<protein>
    <submittedName>
        <fullName evidence="2">Uncharacterized protein</fullName>
    </submittedName>
</protein>
<sequence>MSTAVMIATTAAVIAASSASHSGGGGDSCPISDFGSACLIIFLAMCVLSGLSLVAAMTRHWSSKWSDRWFFTAILLAIFSIVPVTVGMIHDCQ</sequence>
<dbReference type="Proteomes" id="UP000509642">
    <property type="component" value="Segment"/>
</dbReference>
<evidence type="ECO:0000313" key="2">
    <source>
        <dbReference type="EMBL" id="QHB47976.1"/>
    </source>
</evidence>
<proteinExistence type="predicted"/>
<keyword evidence="1" id="KW-1133">Transmembrane helix</keyword>
<keyword evidence="1" id="KW-0812">Transmembrane</keyword>
<gene>
    <name evidence="2" type="ORF">CHF19_13</name>
</gene>
<organism evidence="2 3">
    <name type="scientific">Pseudomonas phage CHF19</name>
    <dbReference type="NCBI Taxonomy" id="2686374"/>
    <lineage>
        <taxon>Viruses</taxon>
        <taxon>Duplodnaviria</taxon>
        <taxon>Heunggongvirae</taxon>
        <taxon>Uroviricota</taxon>
        <taxon>Caudoviricetes</taxon>
        <taxon>Autographivirales</taxon>
        <taxon>Autotranscriptaviridae</taxon>
        <taxon>Studiervirinae</taxon>
        <taxon>Ghunavirus</taxon>
        <taxon>Ghunavirus PSA2</taxon>
    </lineage>
</organism>
<evidence type="ECO:0000313" key="3">
    <source>
        <dbReference type="Proteomes" id="UP000509642"/>
    </source>
</evidence>
<keyword evidence="1" id="KW-0472">Membrane</keyword>
<feature type="transmembrane region" description="Helical" evidence="1">
    <location>
        <begin position="34"/>
        <end position="57"/>
    </location>
</feature>
<reference evidence="2 3" key="1">
    <citation type="journal article" date="2020" name="Microorganisms">
        <title>Characterization of Bacteriophages against Pseudomonas Syringae pv. Actinidiae with Potential Use as Natural Antimicrobials in Kiwifruit Plants.</title>
        <authorList>
            <person name="Flores O."/>
            <person name="Retamales J."/>
            <person name="Nunez M."/>
            <person name="Leon M."/>
            <person name="Salinas P."/>
            <person name="Besoain X."/>
            <person name="Yanez C."/>
            <person name="Bastias R."/>
        </authorList>
    </citation>
    <scope>NUCLEOTIDE SEQUENCE [LARGE SCALE GENOMIC DNA]</scope>
</reference>
<dbReference type="EMBL" id="MN729597">
    <property type="protein sequence ID" value="QHB47976.1"/>
    <property type="molecule type" value="Genomic_DNA"/>
</dbReference>
<feature type="transmembrane region" description="Helical" evidence="1">
    <location>
        <begin position="69"/>
        <end position="90"/>
    </location>
</feature>
<name>A0A7D0PL67_9CAUD</name>